<dbReference type="Proteomes" id="UP000316096">
    <property type="component" value="Unassembled WGS sequence"/>
</dbReference>
<reference evidence="2 3" key="1">
    <citation type="submission" date="2019-06" db="EMBL/GenBank/DDBJ databases">
        <title>Sequencing the genomes of 1000 actinobacteria strains.</title>
        <authorList>
            <person name="Klenk H.-P."/>
        </authorList>
    </citation>
    <scope>NUCLEOTIDE SEQUENCE [LARGE SCALE GENOMIC DNA]</scope>
    <source>
        <strain evidence="2 3">DSM 102200</strain>
    </source>
</reference>
<dbReference type="EMBL" id="VFOZ01000002">
    <property type="protein sequence ID" value="TQL90667.1"/>
    <property type="molecule type" value="Genomic_DNA"/>
</dbReference>
<dbReference type="OrthoDB" id="3378428at2"/>
<dbReference type="PROSITE" id="PS51257">
    <property type="entry name" value="PROKAR_LIPOPROTEIN"/>
    <property type="match status" value="1"/>
</dbReference>
<name>A0A543C0R2_9ACTN</name>
<protein>
    <submittedName>
        <fullName evidence="2">Uncharacterized protein</fullName>
    </submittedName>
</protein>
<keyword evidence="3" id="KW-1185">Reference proteome</keyword>
<gene>
    <name evidence="2" type="ORF">FB559_7979</name>
</gene>
<keyword evidence="1" id="KW-0812">Transmembrane</keyword>
<keyword evidence="1" id="KW-1133">Transmembrane helix</keyword>
<proteinExistence type="predicted"/>
<sequence length="201" mass="21122">MDAVNRKTFDALMTTAGVVVAAVLVAAGCLLLWGHQFANSNVRSQLVAQQIQFPAKGTAELADPKVGPYLNQYAGKQLANGAQAKAYADHFIAVHLQKLGGGQTYAQLSKTANAQPKNTELANQVNTIFKGETLRGMLLNAYAFWQMGQIALYAAIAAFVGAALMLALAGLGFLHLRRVGPAAELLPKLSSAQPTVAADAS</sequence>
<accession>A0A543C0R2</accession>
<feature type="transmembrane region" description="Helical" evidence="1">
    <location>
        <begin position="150"/>
        <end position="174"/>
    </location>
</feature>
<dbReference type="RefSeq" id="WP_141962668.1">
    <property type="nucleotide sequence ID" value="NZ_VFOZ01000002.1"/>
</dbReference>
<evidence type="ECO:0000313" key="3">
    <source>
        <dbReference type="Proteomes" id="UP000316096"/>
    </source>
</evidence>
<organism evidence="2 3">
    <name type="scientific">Actinoallomurus bryophytorum</name>
    <dbReference type="NCBI Taxonomy" id="1490222"/>
    <lineage>
        <taxon>Bacteria</taxon>
        <taxon>Bacillati</taxon>
        <taxon>Actinomycetota</taxon>
        <taxon>Actinomycetes</taxon>
        <taxon>Streptosporangiales</taxon>
        <taxon>Thermomonosporaceae</taxon>
        <taxon>Actinoallomurus</taxon>
    </lineage>
</organism>
<keyword evidence="1" id="KW-0472">Membrane</keyword>
<evidence type="ECO:0000256" key="1">
    <source>
        <dbReference type="SAM" id="Phobius"/>
    </source>
</evidence>
<dbReference type="AlphaFoldDB" id="A0A543C0R2"/>
<feature type="transmembrane region" description="Helical" evidence="1">
    <location>
        <begin position="12"/>
        <end position="33"/>
    </location>
</feature>
<comment type="caution">
    <text evidence="2">The sequence shown here is derived from an EMBL/GenBank/DDBJ whole genome shotgun (WGS) entry which is preliminary data.</text>
</comment>
<evidence type="ECO:0000313" key="2">
    <source>
        <dbReference type="EMBL" id="TQL90667.1"/>
    </source>
</evidence>